<accession>A0A917IGG7</accession>
<keyword evidence="4 8" id="KW-1133">Transmembrane helix</keyword>
<evidence type="ECO:0000256" key="4">
    <source>
        <dbReference type="ARBA" id="ARBA00022989"/>
    </source>
</evidence>
<evidence type="ECO:0000256" key="2">
    <source>
        <dbReference type="ARBA" id="ARBA00022448"/>
    </source>
</evidence>
<feature type="transmembrane region" description="Helical" evidence="8">
    <location>
        <begin position="173"/>
        <end position="198"/>
    </location>
</feature>
<feature type="domain" description="Potassium channel" evidence="9">
    <location>
        <begin position="122"/>
        <end position="198"/>
    </location>
</feature>
<gene>
    <name evidence="10" type="ORF">GCM10010921_24340</name>
</gene>
<keyword evidence="2" id="KW-0813">Transport</keyword>
<dbReference type="Gene3D" id="1.10.287.70">
    <property type="match status" value="1"/>
</dbReference>
<dbReference type="GO" id="GO:0008076">
    <property type="term" value="C:voltage-gated potassium channel complex"/>
    <property type="evidence" value="ECO:0007669"/>
    <property type="project" value="InterPro"/>
</dbReference>
<evidence type="ECO:0000256" key="6">
    <source>
        <dbReference type="ARBA" id="ARBA00023136"/>
    </source>
</evidence>
<comment type="caution">
    <text evidence="10">The sequence shown here is derived from an EMBL/GenBank/DDBJ whole genome shotgun (WGS) entry which is preliminary data.</text>
</comment>
<evidence type="ECO:0000256" key="1">
    <source>
        <dbReference type="ARBA" id="ARBA00004141"/>
    </source>
</evidence>
<evidence type="ECO:0000313" key="10">
    <source>
        <dbReference type="EMBL" id="GGH47529.1"/>
    </source>
</evidence>
<reference evidence="10" key="1">
    <citation type="journal article" date="2014" name="Int. J. Syst. Evol. Microbiol.">
        <title>Complete genome sequence of Corynebacterium casei LMG S-19264T (=DSM 44701T), isolated from a smear-ripened cheese.</title>
        <authorList>
            <consortium name="US DOE Joint Genome Institute (JGI-PGF)"/>
            <person name="Walter F."/>
            <person name="Albersmeier A."/>
            <person name="Kalinowski J."/>
            <person name="Ruckert C."/>
        </authorList>
    </citation>
    <scope>NUCLEOTIDE SEQUENCE</scope>
    <source>
        <strain evidence="10">CGMCC 1.15794</strain>
    </source>
</reference>
<dbReference type="SUPFAM" id="SSF81324">
    <property type="entry name" value="Voltage-gated potassium channels"/>
    <property type="match status" value="1"/>
</dbReference>
<name>A0A917IGG7_9MICO</name>
<evidence type="ECO:0000256" key="5">
    <source>
        <dbReference type="ARBA" id="ARBA00023065"/>
    </source>
</evidence>
<dbReference type="PANTHER" id="PTHR11537">
    <property type="entry name" value="VOLTAGE-GATED POTASSIUM CHANNEL"/>
    <property type="match status" value="1"/>
</dbReference>
<dbReference type="Proteomes" id="UP000657592">
    <property type="component" value="Unassembled WGS sequence"/>
</dbReference>
<feature type="transmembrane region" description="Helical" evidence="8">
    <location>
        <begin position="144"/>
        <end position="161"/>
    </location>
</feature>
<dbReference type="GO" id="GO:0001508">
    <property type="term" value="P:action potential"/>
    <property type="evidence" value="ECO:0007669"/>
    <property type="project" value="TreeGrafter"/>
</dbReference>
<keyword evidence="3 8" id="KW-0812">Transmembrane</keyword>
<keyword evidence="6 8" id="KW-0472">Membrane</keyword>
<proteinExistence type="predicted"/>
<dbReference type="InterPro" id="IPR027359">
    <property type="entry name" value="Volt_channel_dom_sf"/>
</dbReference>
<dbReference type="RefSeq" id="WP_188756569.1">
    <property type="nucleotide sequence ID" value="NZ_BMJY01000012.1"/>
</dbReference>
<dbReference type="Pfam" id="PF07885">
    <property type="entry name" value="Ion_trans_2"/>
    <property type="match status" value="1"/>
</dbReference>
<evidence type="ECO:0000256" key="3">
    <source>
        <dbReference type="ARBA" id="ARBA00022692"/>
    </source>
</evidence>
<keyword evidence="11" id="KW-1185">Reference proteome</keyword>
<dbReference type="EMBL" id="BMJY01000012">
    <property type="protein sequence ID" value="GGH47529.1"/>
    <property type="molecule type" value="Genomic_DNA"/>
</dbReference>
<dbReference type="InterPro" id="IPR013099">
    <property type="entry name" value="K_chnl_dom"/>
</dbReference>
<dbReference type="Gene3D" id="1.20.120.350">
    <property type="entry name" value="Voltage-gated potassium channels. Chain C"/>
    <property type="match status" value="1"/>
</dbReference>
<keyword evidence="7 10" id="KW-0407">Ion channel</keyword>
<organism evidence="10 11">
    <name type="scientific">Microbacterium album</name>
    <dbReference type="NCBI Taxonomy" id="2053191"/>
    <lineage>
        <taxon>Bacteria</taxon>
        <taxon>Bacillati</taxon>
        <taxon>Actinomycetota</taxon>
        <taxon>Actinomycetes</taxon>
        <taxon>Micrococcales</taxon>
        <taxon>Microbacteriaceae</taxon>
        <taxon>Microbacterium</taxon>
    </lineage>
</organism>
<evidence type="ECO:0000259" key="9">
    <source>
        <dbReference type="Pfam" id="PF07885"/>
    </source>
</evidence>
<feature type="transmembrane region" description="Helical" evidence="8">
    <location>
        <begin position="12"/>
        <end position="31"/>
    </location>
</feature>
<evidence type="ECO:0000313" key="11">
    <source>
        <dbReference type="Proteomes" id="UP000657592"/>
    </source>
</evidence>
<keyword evidence="5" id="KW-0406">Ion transport</keyword>
<sequence>MTAERWEKLTGWPLTAAALVYLAAYSVEVLAQPRGASAVAVEAVIWVTWALFAIDYAAQLLLAQERWVWFRRHLLDLLVVVLPMLRPLRLLRLVTILSVVQRSAGTALRGRIIVYVSGASVLLIYVAALAVLDAERGAGGPIQTFPDALWWAFVTVTTVGYGDYFPVTGLGRFVAAGLMVGGIALIGVVTATLASWIVERVGAESQESGDAVARLAEEVSELRRAVEREDARGGDGAVATGSGA</sequence>
<dbReference type="Gene3D" id="1.20.5.110">
    <property type="match status" value="1"/>
</dbReference>
<dbReference type="GO" id="GO:0005249">
    <property type="term" value="F:voltage-gated potassium channel activity"/>
    <property type="evidence" value="ECO:0007669"/>
    <property type="project" value="InterPro"/>
</dbReference>
<feature type="transmembrane region" description="Helical" evidence="8">
    <location>
        <begin position="43"/>
        <end position="62"/>
    </location>
</feature>
<dbReference type="InterPro" id="IPR028325">
    <property type="entry name" value="VG_K_chnl"/>
</dbReference>
<evidence type="ECO:0000256" key="7">
    <source>
        <dbReference type="ARBA" id="ARBA00023303"/>
    </source>
</evidence>
<evidence type="ECO:0000256" key="8">
    <source>
        <dbReference type="SAM" id="Phobius"/>
    </source>
</evidence>
<protein>
    <submittedName>
        <fullName evidence="10">Voltage-gated potassium channel</fullName>
    </submittedName>
</protein>
<dbReference type="PANTHER" id="PTHR11537:SF254">
    <property type="entry name" value="POTASSIUM VOLTAGE-GATED CHANNEL PROTEIN SHAB"/>
    <property type="match status" value="1"/>
</dbReference>
<feature type="transmembrane region" description="Helical" evidence="8">
    <location>
        <begin position="112"/>
        <end position="132"/>
    </location>
</feature>
<comment type="subcellular location">
    <subcellularLocation>
        <location evidence="1">Membrane</location>
        <topology evidence="1">Multi-pass membrane protein</topology>
    </subcellularLocation>
</comment>
<dbReference type="AlphaFoldDB" id="A0A917IGG7"/>
<reference evidence="10" key="2">
    <citation type="submission" date="2020-09" db="EMBL/GenBank/DDBJ databases">
        <authorList>
            <person name="Sun Q."/>
            <person name="Zhou Y."/>
        </authorList>
    </citation>
    <scope>NUCLEOTIDE SEQUENCE</scope>
    <source>
        <strain evidence="10">CGMCC 1.15794</strain>
    </source>
</reference>